<gene>
    <name evidence="2" type="ORF">A2633_02760</name>
</gene>
<dbReference type="Pfam" id="PF18895">
    <property type="entry name" value="T4SS_pilin"/>
    <property type="match status" value="1"/>
</dbReference>
<keyword evidence="1" id="KW-1133">Transmembrane helix</keyword>
<name>A0A1G2K2W8_9BACT</name>
<dbReference type="EMBL" id="MHQC01000051">
    <property type="protein sequence ID" value="OGZ93764.1"/>
    <property type="molecule type" value="Genomic_DNA"/>
</dbReference>
<keyword evidence="1" id="KW-0472">Membrane</keyword>
<comment type="caution">
    <text evidence="2">The sequence shown here is derived from an EMBL/GenBank/DDBJ whole genome shotgun (WGS) entry which is preliminary data.</text>
</comment>
<dbReference type="AlphaFoldDB" id="A0A1G2K2W8"/>
<proteinExistence type="predicted"/>
<sequence length="150" mass="16032">MKLKITIFLFSAAFLFFFFSLLGTDTTLAKTPCPSGGACVSVSPDMLLAQAATCADTKSCYYNYLQSLYEYLLGLAAIAALGALVYGGVLYIYSGGNPSKSGEAKQWISNALFGLLLVALSYIILNTINPDLLPGFKLKGVYCAKYNLGC</sequence>
<reference evidence="2 3" key="1">
    <citation type="journal article" date="2016" name="Nat. Commun.">
        <title>Thousands of microbial genomes shed light on interconnected biogeochemical processes in an aquifer system.</title>
        <authorList>
            <person name="Anantharaman K."/>
            <person name="Brown C.T."/>
            <person name="Hug L.A."/>
            <person name="Sharon I."/>
            <person name="Castelle C.J."/>
            <person name="Probst A.J."/>
            <person name="Thomas B.C."/>
            <person name="Singh A."/>
            <person name="Wilkins M.J."/>
            <person name="Karaoz U."/>
            <person name="Brodie E.L."/>
            <person name="Williams K.H."/>
            <person name="Hubbard S.S."/>
            <person name="Banfield J.F."/>
        </authorList>
    </citation>
    <scope>NUCLEOTIDE SEQUENCE [LARGE SCALE GENOMIC DNA]</scope>
</reference>
<evidence type="ECO:0000256" key="1">
    <source>
        <dbReference type="SAM" id="Phobius"/>
    </source>
</evidence>
<feature type="transmembrane region" description="Helical" evidence="1">
    <location>
        <begin position="71"/>
        <end position="95"/>
    </location>
</feature>
<organism evidence="2 3">
    <name type="scientific">Candidatus Sungbacteria bacterium RIFCSPHIGHO2_01_FULL_47_32</name>
    <dbReference type="NCBI Taxonomy" id="1802264"/>
    <lineage>
        <taxon>Bacteria</taxon>
        <taxon>Candidatus Sungiibacteriota</taxon>
    </lineage>
</organism>
<dbReference type="InterPro" id="IPR043993">
    <property type="entry name" value="T4SS_pilin"/>
</dbReference>
<dbReference type="Proteomes" id="UP000177152">
    <property type="component" value="Unassembled WGS sequence"/>
</dbReference>
<evidence type="ECO:0000313" key="3">
    <source>
        <dbReference type="Proteomes" id="UP000177152"/>
    </source>
</evidence>
<evidence type="ECO:0000313" key="2">
    <source>
        <dbReference type="EMBL" id="OGZ93764.1"/>
    </source>
</evidence>
<keyword evidence="1" id="KW-0812">Transmembrane</keyword>
<accession>A0A1G2K2W8</accession>
<protein>
    <submittedName>
        <fullName evidence="2">Uncharacterized protein</fullName>
    </submittedName>
</protein>
<feature type="transmembrane region" description="Helical" evidence="1">
    <location>
        <begin position="107"/>
        <end position="125"/>
    </location>
</feature>